<keyword evidence="2" id="KW-1133">Transmembrane helix</keyword>
<organism evidence="3 4">
    <name type="scientific">Streptomyces daqingensis</name>
    <dbReference type="NCBI Taxonomy" id="1472640"/>
    <lineage>
        <taxon>Bacteria</taxon>
        <taxon>Bacillati</taxon>
        <taxon>Actinomycetota</taxon>
        <taxon>Actinomycetes</taxon>
        <taxon>Kitasatosporales</taxon>
        <taxon>Streptomycetaceae</taxon>
        <taxon>Streptomyces</taxon>
    </lineage>
</organism>
<dbReference type="EMBL" id="BMMP01000001">
    <property type="protein sequence ID" value="GGO42441.1"/>
    <property type="molecule type" value="Genomic_DNA"/>
</dbReference>
<evidence type="ECO:0008006" key="5">
    <source>
        <dbReference type="Google" id="ProtNLM"/>
    </source>
</evidence>
<feature type="region of interest" description="Disordered" evidence="1">
    <location>
        <begin position="258"/>
        <end position="321"/>
    </location>
</feature>
<keyword evidence="4" id="KW-1185">Reference proteome</keyword>
<comment type="caution">
    <text evidence="3">The sequence shown here is derived from an EMBL/GenBank/DDBJ whole genome shotgun (WGS) entry which is preliminary data.</text>
</comment>
<sequence>MDGISRVIGQLLRFAWLQARCCAFAVALIGGIAVSALLPELPVARYDLVLVYGVLLAVLARKLGWDGSRDTVVIAACHVIGLLFELVKVRLGSWSYPEAALTKVAGVPLYGGFLYAAVGSYVCRAWRMMDLHLTGYRPRIMAVLAAAVYLNFFTHHWLPDLRWPLAAALLWATAGSRVCYRVGASRHHMPLCVSFVLIGFFLWVAENAATFAGAWSYPDQLDGWQPVTISKAAAWALLISVTFVLVASSRRAVAALPPGEAGAEGSGDDAGAFGHAETGGTKIGDTGCATGSTSSTSAGEPALRACCGGRGTRRSAASASP</sequence>
<evidence type="ECO:0000256" key="1">
    <source>
        <dbReference type="SAM" id="MobiDB-lite"/>
    </source>
</evidence>
<keyword evidence="2" id="KW-0472">Membrane</keyword>
<feature type="transmembrane region" description="Helical" evidence="2">
    <location>
        <begin position="192"/>
        <end position="217"/>
    </location>
</feature>
<feature type="transmembrane region" description="Helical" evidence="2">
    <location>
        <begin position="138"/>
        <end position="157"/>
    </location>
</feature>
<keyword evidence="2" id="KW-0812">Transmembrane</keyword>
<evidence type="ECO:0000256" key="2">
    <source>
        <dbReference type="SAM" id="Phobius"/>
    </source>
</evidence>
<feature type="transmembrane region" description="Helical" evidence="2">
    <location>
        <begin position="44"/>
        <end position="60"/>
    </location>
</feature>
<evidence type="ECO:0000313" key="3">
    <source>
        <dbReference type="EMBL" id="GGO42441.1"/>
    </source>
</evidence>
<feature type="transmembrane region" description="Helical" evidence="2">
    <location>
        <begin position="21"/>
        <end position="38"/>
    </location>
</feature>
<feature type="compositionally biased region" description="Low complexity" evidence="1">
    <location>
        <begin position="284"/>
        <end position="299"/>
    </location>
</feature>
<protein>
    <recommendedName>
        <fullName evidence="5">DUF817 domain-containing protein</fullName>
    </recommendedName>
</protein>
<dbReference type="Pfam" id="PF05675">
    <property type="entry name" value="DUF817"/>
    <property type="match status" value="1"/>
</dbReference>
<feature type="compositionally biased region" description="Low complexity" evidence="1">
    <location>
        <begin position="258"/>
        <end position="274"/>
    </location>
</feature>
<dbReference type="Proteomes" id="UP000631535">
    <property type="component" value="Unassembled WGS sequence"/>
</dbReference>
<feature type="transmembrane region" description="Helical" evidence="2">
    <location>
        <begin position="109"/>
        <end position="126"/>
    </location>
</feature>
<accession>A0ABQ2LRW2</accession>
<feature type="transmembrane region" description="Helical" evidence="2">
    <location>
        <begin position="229"/>
        <end position="247"/>
    </location>
</feature>
<dbReference type="InterPro" id="IPR008535">
    <property type="entry name" value="DUF817"/>
</dbReference>
<gene>
    <name evidence="3" type="primary">yoaT</name>
    <name evidence="3" type="ORF">GCM10012287_03360</name>
</gene>
<feature type="transmembrane region" description="Helical" evidence="2">
    <location>
        <begin position="72"/>
        <end position="89"/>
    </location>
</feature>
<reference evidence="4" key="1">
    <citation type="journal article" date="2019" name="Int. J. Syst. Evol. Microbiol.">
        <title>The Global Catalogue of Microorganisms (GCM) 10K type strain sequencing project: providing services to taxonomists for standard genome sequencing and annotation.</title>
        <authorList>
            <consortium name="The Broad Institute Genomics Platform"/>
            <consortium name="The Broad Institute Genome Sequencing Center for Infectious Disease"/>
            <person name="Wu L."/>
            <person name="Ma J."/>
        </authorList>
    </citation>
    <scope>NUCLEOTIDE SEQUENCE [LARGE SCALE GENOMIC DNA]</scope>
    <source>
        <strain evidence="4">CGMCC 4.7178</strain>
    </source>
</reference>
<feature type="transmembrane region" description="Helical" evidence="2">
    <location>
        <begin position="163"/>
        <end position="180"/>
    </location>
</feature>
<name>A0ABQ2LRW2_9ACTN</name>
<evidence type="ECO:0000313" key="4">
    <source>
        <dbReference type="Proteomes" id="UP000631535"/>
    </source>
</evidence>
<proteinExistence type="predicted"/>